<dbReference type="PROSITE" id="PS50109">
    <property type="entry name" value="HIS_KIN"/>
    <property type="match status" value="1"/>
</dbReference>
<keyword evidence="9 10" id="KW-0472">Membrane</keyword>
<dbReference type="InterPro" id="IPR013655">
    <property type="entry name" value="PAS_fold_3"/>
</dbReference>
<accession>A0A3S3PZM3</accession>
<keyword evidence="4" id="KW-0597">Phosphoprotein</keyword>
<reference evidence="15 16" key="1">
    <citation type="submission" date="2018-06" db="EMBL/GenBank/DDBJ databases">
        <title>Pedobacter endophyticus sp. nov., an endophytic bacterium isolated from a leaf of Triticum aestivum.</title>
        <authorList>
            <person name="Zhang L."/>
        </authorList>
    </citation>
    <scope>NUCLEOTIDE SEQUENCE [LARGE SCALE GENOMIC DNA]</scope>
    <source>
        <strain evidence="15 16">CM134L-2</strain>
    </source>
</reference>
<dbReference type="GO" id="GO:0007165">
    <property type="term" value="P:signal transduction"/>
    <property type="evidence" value="ECO:0007669"/>
    <property type="project" value="UniProtKB-ARBA"/>
</dbReference>
<comment type="subcellular location">
    <subcellularLocation>
        <location evidence="2">Membrane</location>
    </subcellularLocation>
</comment>
<dbReference type="SMART" id="SM00091">
    <property type="entry name" value="PAS"/>
    <property type="match status" value="2"/>
</dbReference>
<dbReference type="RefSeq" id="WP_113646849.1">
    <property type="nucleotide sequence ID" value="NZ_QMHN01000002.1"/>
</dbReference>
<feature type="domain" description="Histidine kinase" evidence="11">
    <location>
        <begin position="577"/>
        <end position="787"/>
    </location>
</feature>
<dbReference type="CDD" id="cd00130">
    <property type="entry name" value="PAS"/>
    <property type="match status" value="2"/>
</dbReference>
<evidence type="ECO:0000256" key="8">
    <source>
        <dbReference type="ARBA" id="ARBA00022989"/>
    </source>
</evidence>
<comment type="caution">
    <text evidence="15">The sequence shown here is derived from an EMBL/GenBank/DDBJ whole genome shotgun (WGS) entry which is preliminary data.</text>
</comment>
<feature type="domain" description="PAC" evidence="13">
    <location>
        <begin position="378"/>
        <end position="430"/>
    </location>
</feature>
<dbReference type="SUPFAM" id="SSF55874">
    <property type="entry name" value="ATPase domain of HSP90 chaperone/DNA topoisomerase II/histidine kinase"/>
    <property type="match status" value="1"/>
</dbReference>
<dbReference type="GO" id="GO:0004673">
    <property type="term" value="F:protein histidine kinase activity"/>
    <property type="evidence" value="ECO:0007669"/>
    <property type="project" value="UniProtKB-EC"/>
</dbReference>
<dbReference type="Gene3D" id="3.30.450.350">
    <property type="entry name" value="CHASE domain"/>
    <property type="match status" value="1"/>
</dbReference>
<evidence type="ECO:0000313" key="16">
    <source>
        <dbReference type="Proteomes" id="UP000284120"/>
    </source>
</evidence>
<dbReference type="PANTHER" id="PTHR43304">
    <property type="entry name" value="PHYTOCHROME-LIKE PROTEIN CPH1"/>
    <property type="match status" value="1"/>
</dbReference>
<dbReference type="InterPro" id="IPR006189">
    <property type="entry name" value="CHASE_dom"/>
</dbReference>
<evidence type="ECO:0000256" key="5">
    <source>
        <dbReference type="ARBA" id="ARBA00022679"/>
    </source>
</evidence>
<dbReference type="SUPFAM" id="SSF55785">
    <property type="entry name" value="PYP-like sensor domain (PAS domain)"/>
    <property type="match status" value="2"/>
</dbReference>
<keyword evidence="16" id="KW-1185">Reference proteome</keyword>
<protein>
    <recommendedName>
        <fullName evidence="3">histidine kinase</fullName>
        <ecNumber evidence="3">2.7.13.3</ecNumber>
    </recommendedName>
</protein>
<feature type="domain" description="PAS" evidence="12">
    <location>
        <begin position="303"/>
        <end position="374"/>
    </location>
</feature>
<dbReference type="InterPro" id="IPR000700">
    <property type="entry name" value="PAS-assoc_C"/>
</dbReference>
<sequence length="787" mass="89382">MTVRSKQPVKTNWFILNPKLTAALFFILLIAIISLIAHQRYLIVKENREKEISVMLESVELRLEQLLKNSQNITLTLALTINQNGDPSNFEEIAAEIIKSNPYLQAVQLVPKGVIKYTYPLKGNEQALDLDLFKVNKQNAMAAQKAIELRKMYYQGPIDLVQGGKGVVGRLPIYIGKKFWGFSAIVIKLDELLKAAGIDNNSQEFYKFQFSKVNPITNEEEFFLPGNKSFSNNTFKTKTFEEGDWKIYLTDVRAVYADYQLGSLVIFGILLSILSSFLLLRLLTKQGQLYGTLDEQNDLLSAAESKYKTIFDNAAIGIGRVNSITGEFLEANAFLCDLIGYSSNELTHKKIKTLIHGEDLASDARDFKRLLKNEIREFSSVRRYVNKNGEVIWANAIVSPLWNEGEAPSNHIIIVDDITKQVAYEEQIIASQKHIEELINSIEGIVWEASIKDNFANTFVSSKVYDILGYTQEEWASELGFFLKKIYHEDIERVTQYLDNELLIRKHHAYEYRIEAKDGSIIWIRDSFTIEPSLENPEKIRGIMMDITAVKEAEETLHQSYELVNEQNKRLLNFSYIVSHNLRSHASNIDGITALISNAETDEERSEMISLLRKVVVNLNDTLYNLNNIVNIHTSINMVREPLNLLEYVNNAIQTQEAQILSKQAEVINEVTEDVFVYFNRAYLESVLLNLISNALRYSHALRKPVIKITCEPNGSGYILSISDNGVGIDLSKNGEKLFGLNQTFHGNNDARGFGLFITKNQIEAMGDKIEVESTLGVGTTFRILFV</sequence>
<evidence type="ECO:0000256" key="9">
    <source>
        <dbReference type="ARBA" id="ARBA00023136"/>
    </source>
</evidence>
<feature type="domain" description="PAC" evidence="13">
    <location>
        <begin position="508"/>
        <end position="559"/>
    </location>
</feature>
<dbReference type="Gene3D" id="3.30.565.10">
    <property type="entry name" value="Histidine kinase-like ATPase, C-terminal domain"/>
    <property type="match status" value="1"/>
</dbReference>
<comment type="catalytic activity">
    <reaction evidence="1">
        <text>ATP + protein L-histidine = ADP + protein N-phospho-L-histidine.</text>
        <dbReference type="EC" id="2.7.13.3"/>
    </reaction>
</comment>
<dbReference type="AlphaFoldDB" id="A0A3S3PZM3"/>
<evidence type="ECO:0000259" key="11">
    <source>
        <dbReference type="PROSITE" id="PS50109"/>
    </source>
</evidence>
<keyword evidence="6 10" id="KW-0812">Transmembrane</keyword>
<name>A0A3S3PZM3_9SPHI</name>
<evidence type="ECO:0000313" key="15">
    <source>
        <dbReference type="EMBL" id="RWU08325.1"/>
    </source>
</evidence>
<evidence type="ECO:0000259" key="14">
    <source>
        <dbReference type="PROSITE" id="PS50839"/>
    </source>
</evidence>
<evidence type="ECO:0000256" key="7">
    <source>
        <dbReference type="ARBA" id="ARBA00022777"/>
    </source>
</evidence>
<keyword evidence="5" id="KW-0808">Transferase</keyword>
<evidence type="ECO:0000259" key="12">
    <source>
        <dbReference type="PROSITE" id="PS50112"/>
    </source>
</evidence>
<dbReference type="PROSITE" id="PS50112">
    <property type="entry name" value="PAS"/>
    <property type="match status" value="2"/>
</dbReference>
<dbReference type="Gene3D" id="3.30.450.20">
    <property type="entry name" value="PAS domain"/>
    <property type="match status" value="2"/>
</dbReference>
<dbReference type="Pfam" id="PF03924">
    <property type="entry name" value="CHASE"/>
    <property type="match status" value="1"/>
</dbReference>
<dbReference type="PANTHER" id="PTHR43304:SF1">
    <property type="entry name" value="PAC DOMAIN-CONTAINING PROTEIN"/>
    <property type="match status" value="1"/>
</dbReference>
<proteinExistence type="predicted"/>
<dbReference type="Pfam" id="PF02518">
    <property type="entry name" value="HATPase_c"/>
    <property type="match status" value="1"/>
</dbReference>
<dbReference type="InterPro" id="IPR035965">
    <property type="entry name" value="PAS-like_dom_sf"/>
</dbReference>
<feature type="domain" description="CHASE" evidence="14">
    <location>
        <begin position="111"/>
        <end position="200"/>
    </location>
</feature>
<feature type="transmembrane region" description="Helical" evidence="10">
    <location>
        <begin position="261"/>
        <end position="283"/>
    </location>
</feature>
<dbReference type="PROSITE" id="PS50113">
    <property type="entry name" value="PAC"/>
    <property type="match status" value="2"/>
</dbReference>
<dbReference type="InterPro" id="IPR042240">
    <property type="entry name" value="CHASE_sf"/>
</dbReference>
<evidence type="ECO:0000256" key="3">
    <source>
        <dbReference type="ARBA" id="ARBA00012438"/>
    </source>
</evidence>
<dbReference type="InterPro" id="IPR000014">
    <property type="entry name" value="PAS"/>
</dbReference>
<dbReference type="Pfam" id="PF08447">
    <property type="entry name" value="PAS_3"/>
    <property type="match status" value="2"/>
</dbReference>
<dbReference type="InterPro" id="IPR003594">
    <property type="entry name" value="HATPase_dom"/>
</dbReference>
<dbReference type="NCBIfam" id="TIGR00229">
    <property type="entry name" value="sensory_box"/>
    <property type="match status" value="2"/>
</dbReference>
<dbReference type="Proteomes" id="UP000284120">
    <property type="component" value="Unassembled WGS sequence"/>
</dbReference>
<dbReference type="SMART" id="SM00086">
    <property type="entry name" value="PAC"/>
    <property type="match status" value="2"/>
</dbReference>
<evidence type="ECO:0000259" key="13">
    <source>
        <dbReference type="PROSITE" id="PS50113"/>
    </source>
</evidence>
<evidence type="ECO:0000256" key="1">
    <source>
        <dbReference type="ARBA" id="ARBA00000085"/>
    </source>
</evidence>
<keyword evidence="8 10" id="KW-1133">Transmembrane helix</keyword>
<dbReference type="EC" id="2.7.13.3" evidence="3"/>
<evidence type="ECO:0000256" key="4">
    <source>
        <dbReference type="ARBA" id="ARBA00022553"/>
    </source>
</evidence>
<dbReference type="InterPro" id="IPR036890">
    <property type="entry name" value="HATPase_C_sf"/>
</dbReference>
<feature type="transmembrane region" description="Helical" evidence="10">
    <location>
        <begin position="20"/>
        <end position="38"/>
    </location>
</feature>
<dbReference type="InterPro" id="IPR004358">
    <property type="entry name" value="Sig_transdc_His_kin-like_C"/>
</dbReference>
<organism evidence="15 16">
    <name type="scientific">Pedobacter chitinilyticus</name>
    <dbReference type="NCBI Taxonomy" id="2233776"/>
    <lineage>
        <taxon>Bacteria</taxon>
        <taxon>Pseudomonadati</taxon>
        <taxon>Bacteroidota</taxon>
        <taxon>Sphingobacteriia</taxon>
        <taxon>Sphingobacteriales</taxon>
        <taxon>Sphingobacteriaceae</taxon>
        <taxon>Pedobacter</taxon>
    </lineage>
</organism>
<evidence type="ECO:0000256" key="2">
    <source>
        <dbReference type="ARBA" id="ARBA00004370"/>
    </source>
</evidence>
<gene>
    <name evidence="15" type="ORF">DPV69_08075</name>
</gene>
<dbReference type="EMBL" id="SAYW01000002">
    <property type="protein sequence ID" value="RWU08325.1"/>
    <property type="molecule type" value="Genomic_DNA"/>
</dbReference>
<dbReference type="SMART" id="SM01079">
    <property type="entry name" value="CHASE"/>
    <property type="match status" value="1"/>
</dbReference>
<dbReference type="InterPro" id="IPR005467">
    <property type="entry name" value="His_kinase_dom"/>
</dbReference>
<dbReference type="InterPro" id="IPR001610">
    <property type="entry name" value="PAC"/>
</dbReference>
<dbReference type="SMART" id="SM00387">
    <property type="entry name" value="HATPase_c"/>
    <property type="match status" value="1"/>
</dbReference>
<dbReference type="OrthoDB" id="1522284at2"/>
<feature type="domain" description="PAS" evidence="12">
    <location>
        <begin position="431"/>
        <end position="502"/>
    </location>
</feature>
<evidence type="ECO:0000256" key="10">
    <source>
        <dbReference type="SAM" id="Phobius"/>
    </source>
</evidence>
<dbReference type="PRINTS" id="PR00344">
    <property type="entry name" value="BCTRLSENSOR"/>
</dbReference>
<dbReference type="GO" id="GO:0016020">
    <property type="term" value="C:membrane"/>
    <property type="evidence" value="ECO:0007669"/>
    <property type="project" value="UniProtKB-SubCell"/>
</dbReference>
<dbReference type="InterPro" id="IPR052162">
    <property type="entry name" value="Sensor_kinase/Photoreceptor"/>
</dbReference>
<dbReference type="PROSITE" id="PS50839">
    <property type="entry name" value="CHASE"/>
    <property type="match status" value="1"/>
</dbReference>
<keyword evidence="7" id="KW-0418">Kinase</keyword>
<evidence type="ECO:0000256" key="6">
    <source>
        <dbReference type="ARBA" id="ARBA00022692"/>
    </source>
</evidence>